<keyword evidence="4" id="KW-0813">Transport</keyword>
<dbReference type="InterPro" id="IPR024603">
    <property type="entry name" value="COG_complex_COG2_C"/>
</dbReference>
<evidence type="ECO:0000256" key="5">
    <source>
        <dbReference type="ARBA" id="ARBA00022927"/>
    </source>
</evidence>
<proteinExistence type="inferred from homology"/>
<feature type="domain" description="COG complex component COG2 C-terminal" evidence="10">
    <location>
        <begin position="524"/>
        <end position="855"/>
    </location>
</feature>
<evidence type="ECO:0000256" key="2">
    <source>
        <dbReference type="ARBA" id="ARBA00007603"/>
    </source>
</evidence>
<accession>A0ABR1K8T6</accession>
<keyword evidence="7" id="KW-0472">Membrane</keyword>
<dbReference type="InterPro" id="IPR024602">
    <property type="entry name" value="COG_su2_N"/>
</dbReference>
<evidence type="ECO:0000259" key="10">
    <source>
        <dbReference type="Pfam" id="PF12022"/>
    </source>
</evidence>
<dbReference type="Pfam" id="PF12022">
    <property type="entry name" value="COG2_C"/>
    <property type="match status" value="1"/>
</dbReference>
<organism evidence="11 12">
    <name type="scientific">Marasmiellus scandens</name>
    <dbReference type="NCBI Taxonomy" id="2682957"/>
    <lineage>
        <taxon>Eukaryota</taxon>
        <taxon>Fungi</taxon>
        <taxon>Dikarya</taxon>
        <taxon>Basidiomycota</taxon>
        <taxon>Agaricomycotina</taxon>
        <taxon>Agaricomycetes</taxon>
        <taxon>Agaricomycetidae</taxon>
        <taxon>Agaricales</taxon>
        <taxon>Marasmiineae</taxon>
        <taxon>Omphalotaceae</taxon>
        <taxon>Marasmiellus</taxon>
    </lineage>
</organism>
<dbReference type="EMBL" id="JBANRG010000001">
    <property type="protein sequence ID" value="KAK7472820.1"/>
    <property type="molecule type" value="Genomic_DNA"/>
</dbReference>
<comment type="subcellular location">
    <subcellularLocation>
        <location evidence="1">Golgi apparatus membrane</location>
        <topology evidence="1">Peripheral membrane protein</topology>
    </subcellularLocation>
</comment>
<gene>
    <name evidence="11" type="ORF">VKT23_000927</name>
</gene>
<sequence length="891" mass="99720">MLRSDSQTPSTDPFQLERLAEELVNRELSNDVQLQTNILNHDLPTYIPLSHDNPYLAGGSFDVEDFLLSRSHTTSLQELRVELRDYLSTLKEELVKLINDDYEAFISLSTDLKGEGVRLQKLRSPLGNLKTEISFSKAELCTLQDEIQKKLNNRATVREETALLQLLLKIAESVTRLESLLLIPGPNNDDIDTTELERFRLGTTLAASDISSDDRTRGSRAKHLSRVAAEYTQLLYNTSKASAKTCAFVNEIQWRIDRIQSTLSSDLDHLFSSTLSALTSDTKVLEVERSKLLTDLTECLRTYDTLGLWRDAEDVLRRDVLRGFIKKTVFPGALNAPHSPLLPHTPFQTSAVPAFLSTTASLPPRTPYTPFTAFPMQHASSPSSFEKTISPHASLLEQSDEPLAKLFVQILRFVERDLVRIMEIADKVSLKPTQTSKGERRLAPSMTTTQGQGFEILANVVWNEIGRAIIDDLGGIVFAAGRPNEFRKNHELTQAFIRSLEFFAPSGHAIEVMRSHPVYVTFEKQWQLPVYFQMRWKEIVANVEISLTSSQAEICSKIEKDNFVTVQGSAVWVAISACWSAEIFMPDLSHRFWRLTLQLLSRYRLWITNITSPTEATVSVALGGEKISSSITGSSTPAPVSETTSAENYAADDASLRQYAAVLVDIKVMRSSILTLWDEEISIMLPETTEFIENDEPKPRDALQSALLPFSSLTLPMTRCIVSILIKRCQDALLPVRSIPSQFRATTNKKMPTEPSPYVKSILRPVKAFFGIGNAGNSLGELLREDGLDSYISQVFDGVSQKYLNFITGIKNQEESLKRLKRGKKNTFSLFGSTNSREDEGRDEQRIRSQLMLDVEAFGKDGQSIGVDLSSCDSFRSLNNLVTAVEAPEPA</sequence>
<name>A0ABR1K8T6_9AGAR</name>
<evidence type="ECO:0000259" key="9">
    <source>
        <dbReference type="Pfam" id="PF06148"/>
    </source>
</evidence>
<comment type="similarity">
    <text evidence="2">Belongs to the COG2 family.</text>
</comment>
<dbReference type="PANTHER" id="PTHR12961">
    <property type="entry name" value="CONSERVED OLIGOMERIC GOLGI COMPLEX COMPONENT 2"/>
    <property type="match status" value="1"/>
</dbReference>
<evidence type="ECO:0000313" key="11">
    <source>
        <dbReference type="EMBL" id="KAK7472820.1"/>
    </source>
</evidence>
<evidence type="ECO:0000256" key="3">
    <source>
        <dbReference type="ARBA" id="ARBA00020977"/>
    </source>
</evidence>
<reference evidence="11 12" key="1">
    <citation type="submission" date="2024-01" db="EMBL/GenBank/DDBJ databases">
        <title>A draft genome for the cacao thread blight pathogen Marasmiellus scandens.</title>
        <authorList>
            <person name="Baruah I.K."/>
            <person name="Leung J."/>
            <person name="Bukari Y."/>
            <person name="Amoako-Attah I."/>
            <person name="Meinhardt L.W."/>
            <person name="Bailey B.A."/>
            <person name="Cohen S.P."/>
        </authorList>
    </citation>
    <scope>NUCLEOTIDE SEQUENCE [LARGE SCALE GENOMIC DNA]</scope>
    <source>
        <strain evidence="11 12">GH-19</strain>
    </source>
</reference>
<keyword evidence="6" id="KW-0333">Golgi apparatus</keyword>
<evidence type="ECO:0000256" key="1">
    <source>
        <dbReference type="ARBA" id="ARBA00004395"/>
    </source>
</evidence>
<keyword evidence="5" id="KW-0653">Protein transport</keyword>
<dbReference type="InterPro" id="IPR009316">
    <property type="entry name" value="COG2"/>
</dbReference>
<keyword evidence="12" id="KW-1185">Reference proteome</keyword>
<evidence type="ECO:0000256" key="6">
    <source>
        <dbReference type="ARBA" id="ARBA00023034"/>
    </source>
</evidence>
<evidence type="ECO:0000313" key="12">
    <source>
        <dbReference type="Proteomes" id="UP001498398"/>
    </source>
</evidence>
<feature type="domain" description="Conserved oligomeric Golgi complex subunit 2 N-terminal" evidence="9">
    <location>
        <begin position="55"/>
        <end position="122"/>
    </location>
</feature>
<protein>
    <recommendedName>
        <fullName evidence="3">Conserved oligomeric Golgi complex subunit 2</fullName>
    </recommendedName>
    <alternativeName>
        <fullName evidence="8">Component of oligomeric Golgi complex 2</fullName>
    </alternativeName>
</protein>
<dbReference type="Proteomes" id="UP001498398">
    <property type="component" value="Unassembled WGS sequence"/>
</dbReference>
<dbReference type="PANTHER" id="PTHR12961:SF0">
    <property type="entry name" value="CONSERVED OLIGOMERIC GOLGI COMPLEX SUBUNIT 2"/>
    <property type="match status" value="1"/>
</dbReference>
<dbReference type="Pfam" id="PF06148">
    <property type="entry name" value="COG2_N"/>
    <property type="match status" value="1"/>
</dbReference>
<evidence type="ECO:0000256" key="4">
    <source>
        <dbReference type="ARBA" id="ARBA00022448"/>
    </source>
</evidence>
<evidence type="ECO:0000256" key="8">
    <source>
        <dbReference type="ARBA" id="ARBA00031344"/>
    </source>
</evidence>
<comment type="caution">
    <text evidence="11">The sequence shown here is derived from an EMBL/GenBank/DDBJ whole genome shotgun (WGS) entry which is preliminary data.</text>
</comment>
<evidence type="ECO:0000256" key="7">
    <source>
        <dbReference type="ARBA" id="ARBA00023136"/>
    </source>
</evidence>